<protein>
    <recommendedName>
        <fullName evidence="1">CBS domain-containing protein</fullName>
    </recommendedName>
</protein>
<comment type="caution">
    <text evidence="2">The sequence shown here is derived from an EMBL/GenBank/DDBJ whole genome shotgun (WGS) entry which is preliminary data.</text>
</comment>
<dbReference type="InterPro" id="IPR000644">
    <property type="entry name" value="CBS_dom"/>
</dbReference>
<name>A0AAD2W591_PSEPU</name>
<organism evidence="2 3">
    <name type="scientific">Pseudomonas putida TRO1</name>
    <dbReference type="NCBI Taxonomy" id="1227924"/>
    <lineage>
        <taxon>Bacteria</taxon>
        <taxon>Pseudomonadati</taxon>
        <taxon>Pseudomonadota</taxon>
        <taxon>Gammaproteobacteria</taxon>
        <taxon>Pseudomonadales</taxon>
        <taxon>Pseudomonadaceae</taxon>
        <taxon>Pseudomonas</taxon>
    </lineage>
</organism>
<evidence type="ECO:0000313" key="3">
    <source>
        <dbReference type="Proteomes" id="UP000013237"/>
    </source>
</evidence>
<proteinExistence type="predicted"/>
<dbReference type="Gene3D" id="3.10.580.10">
    <property type="entry name" value="CBS-domain"/>
    <property type="match status" value="1"/>
</dbReference>
<dbReference type="AlphaFoldDB" id="A0AAD2W591"/>
<evidence type="ECO:0000259" key="1">
    <source>
        <dbReference type="Pfam" id="PF00571"/>
    </source>
</evidence>
<dbReference type="SUPFAM" id="SSF54631">
    <property type="entry name" value="CBS-domain pair"/>
    <property type="match status" value="1"/>
</dbReference>
<dbReference type="RefSeq" id="WP_004577364.1">
    <property type="nucleotide sequence ID" value="NZ_APBQ01000198.1"/>
</dbReference>
<accession>A0AAD2W591</accession>
<feature type="domain" description="CBS" evidence="1">
    <location>
        <begin position="4"/>
        <end position="33"/>
    </location>
</feature>
<evidence type="ECO:0000313" key="2">
    <source>
        <dbReference type="EMBL" id="ENY74555.1"/>
    </source>
</evidence>
<dbReference type="InterPro" id="IPR046342">
    <property type="entry name" value="CBS_dom_sf"/>
</dbReference>
<reference evidence="2 3" key="1">
    <citation type="submission" date="2013-02" db="EMBL/GenBank/DDBJ databases">
        <title>Insights into the proteome of triclosan-resistant Pseudomonas putida TRO1, isolated from activated sludge.</title>
        <authorList>
            <person name="Lolas I.B."/>
            <person name="Almeida B."/>
            <person name="Starnawski P.M."/>
            <person name="Soenderkaer M."/>
            <person name="Nielsen K.L."/>
            <person name="Nielsen J.L."/>
        </authorList>
    </citation>
    <scope>NUCLEOTIDE SEQUENCE [LARGE SCALE GENOMIC DNA]</scope>
    <source>
        <strain evidence="2 3">TRO1</strain>
    </source>
</reference>
<dbReference type="Pfam" id="PF00571">
    <property type="entry name" value="CBS"/>
    <property type="match status" value="1"/>
</dbReference>
<dbReference type="EMBL" id="APBQ01000198">
    <property type="protein sequence ID" value="ENY74555.1"/>
    <property type="molecule type" value="Genomic_DNA"/>
</dbReference>
<sequence>MPRRANIRRIPVVDDLGLLVGIATADDLMGLLSDHLYEL</sequence>
<dbReference type="Proteomes" id="UP000013237">
    <property type="component" value="Unassembled WGS sequence"/>
</dbReference>
<gene>
    <name evidence="2" type="ORF">C206_26852</name>
</gene>